<gene>
    <name evidence="2" type="ORF">Q8A67_008324</name>
</gene>
<evidence type="ECO:0000313" key="3">
    <source>
        <dbReference type="Proteomes" id="UP001187343"/>
    </source>
</evidence>
<name>A0AA88TUD6_9TELE</name>
<sequence>MQRVEAGGRNEHLLLYSAPQWGSFSLRHVCSAGDKRRGAALSPPTGGAAHCLRVNGEAGGGRKEDFRSEDKELDPNASLHLCVFDRNQLCSQERISHSG</sequence>
<evidence type="ECO:0000313" key="2">
    <source>
        <dbReference type="EMBL" id="KAK2903611.1"/>
    </source>
</evidence>
<evidence type="ECO:0000256" key="1">
    <source>
        <dbReference type="SAM" id="MobiDB-lite"/>
    </source>
</evidence>
<organism evidence="2 3">
    <name type="scientific">Cirrhinus molitorella</name>
    <name type="common">mud carp</name>
    <dbReference type="NCBI Taxonomy" id="172907"/>
    <lineage>
        <taxon>Eukaryota</taxon>
        <taxon>Metazoa</taxon>
        <taxon>Chordata</taxon>
        <taxon>Craniata</taxon>
        <taxon>Vertebrata</taxon>
        <taxon>Euteleostomi</taxon>
        <taxon>Actinopterygii</taxon>
        <taxon>Neopterygii</taxon>
        <taxon>Teleostei</taxon>
        <taxon>Ostariophysi</taxon>
        <taxon>Cypriniformes</taxon>
        <taxon>Cyprinidae</taxon>
        <taxon>Labeoninae</taxon>
        <taxon>Labeonini</taxon>
        <taxon>Cirrhinus</taxon>
    </lineage>
</organism>
<dbReference type="AlphaFoldDB" id="A0AA88TUD6"/>
<reference evidence="2" key="1">
    <citation type="submission" date="2023-08" db="EMBL/GenBank/DDBJ databases">
        <title>Chromosome-level Genome Assembly of mud carp (Cirrhinus molitorella).</title>
        <authorList>
            <person name="Liu H."/>
        </authorList>
    </citation>
    <scope>NUCLEOTIDE SEQUENCE</scope>
    <source>
        <strain evidence="2">Prfri</strain>
        <tissue evidence="2">Muscle</tissue>
    </source>
</reference>
<feature type="compositionally biased region" description="Basic and acidic residues" evidence="1">
    <location>
        <begin position="60"/>
        <end position="70"/>
    </location>
</feature>
<dbReference type="Proteomes" id="UP001187343">
    <property type="component" value="Unassembled WGS sequence"/>
</dbReference>
<proteinExistence type="predicted"/>
<accession>A0AA88TUD6</accession>
<protein>
    <submittedName>
        <fullName evidence="2">Uncharacterized protein</fullName>
    </submittedName>
</protein>
<keyword evidence="3" id="KW-1185">Reference proteome</keyword>
<dbReference type="EMBL" id="JAUYZG010000007">
    <property type="protein sequence ID" value="KAK2903611.1"/>
    <property type="molecule type" value="Genomic_DNA"/>
</dbReference>
<feature type="region of interest" description="Disordered" evidence="1">
    <location>
        <begin position="36"/>
        <end position="70"/>
    </location>
</feature>
<comment type="caution">
    <text evidence="2">The sequence shown here is derived from an EMBL/GenBank/DDBJ whole genome shotgun (WGS) entry which is preliminary data.</text>
</comment>